<evidence type="ECO:0000256" key="1">
    <source>
        <dbReference type="SAM" id="Phobius"/>
    </source>
</evidence>
<keyword evidence="1" id="KW-1133">Transmembrane helix</keyword>
<dbReference type="RefSeq" id="WP_068664061.1">
    <property type="nucleotide sequence ID" value="NZ_LYPB01000061.1"/>
</dbReference>
<protein>
    <submittedName>
        <fullName evidence="2">Uncharacterized protein</fullName>
    </submittedName>
</protein>
<evidence type="ECO:0000313" key="3">
    <source>
        <dbReference type="Proteomes" id="UP000078454"/>
    </source>
</evidence>
<dbReference type="EMBL" id="LYPB01000061">
    <property type="protein sequence ID" value="OAS18905.1"/>
    <property type="molecule type" value="Genomic_DNA"/>
</dbReference>
<dbReference type="OrthoDB" id="9984371at2"/>
<dbReference type="Proteomes" id="UP000078454">
    <property type="component" value="Unassembled WGS sequence"/>
</dbReference>
<keyword evidence="1" id="KW-0812">Transmembrane</keyword>
<accession>A0A198ACT3</accession>
<comment type="caution">
    <text evidence="2">The sequence shown here is derived from an EMBL/GenBank/DDBJ whole genome shotgun (WGS) entry which is preliminary data.</text>
</comment>
<organism evidence="2 3">
    <name type="scientific">Paenibacillus oryzisoli</name>
    <dbReference type="NCBI Taxonomy" id="1850517"/>
    <lineage>
        <taxon>Bacteria</taxon>
        <taxon>Bacillati</taxon>
        <taxon>Bacillota</taxon>
        <taxon>Bacilli</taxon>
        <taxon>Bacillales</taxon>
        <taxon>Paenibacillaceae</taxon>
        <taxon>Paenibacillus</taxon>
    </lineage>
</organism>
<reference evidence="2 3" key="1">
    <citation type="submission" date="2016-05" db="EMBL/GenBank/DDBJ databases">
        <title>Paenibacillus sp. 1ZS3-15 nov., isolated from the rhizosphere soil.</title>
        <authorList>
            <person name="Zhang X.X."/>
            <person name="Zhang J."/>
        </authorList>
    </citation>
    <scope>NUCLEOTIDE SEQUENCE [LARGE SCALE GENOMIC DNA]</scope>
    <source>
        <strain evidence="2 3">1ZS3-15</strain>
    </source>
</reference>
<keyword evidence="1" id="KW-0472">Membrane</keyword>
<sequence>MDEKEIQELKERMIRVETKIDMMINNKNVQERPFWVNVLIGFLVVFLGLVIFFLLVSLLPIIHL</sequence>
<name>A0A198ACT3_9BACL</name>
<keyword evidence="3" id="KW-1185">Reference proteome</keyword>
<dbReference type="AlphaFoldDB" id="A0A198ACT3"/>
<evidence type="ECO:0000313" key="2">
    <source>
        <dbReference type="EMBL" id="OAS18905.1"/>
    </source>
</evidence>
<proteinExistence type="predicted"/>
<gene>
    <name evidence="2" type="ORF">A8708_32155</name>
</gene>
<feature type="transmembrane region" description="Helical" evidence="1">
    <location>
        <begin position="34"/>
        <end position="62"/>
    </location>
</feature>